<evidence type="ECO:0000256" key="1">
    <source>
        <dbReference type="ARBA" id="ARBA00004922"/>
    </source>
</evidence>
<evidence type="ECO:0000313" key="10">
    <source>
        <dbReference type="EMBL" id="MBK1840283.1"/>
    </source>
</evidence>
<comment type="similarity">
    <text evidence="2">Belongs to the glycosyltransferase 41 family. O-GlcNAc transferase subfamily.</text>
</comment>
<gene>
    <name evidence="10" type="ORF">JHL17_23035</name>
</gene>
<dbReference type="Proteomes" id="UP000652760">
    <property type="component" value="Unassembled WGS sequence"/>
</dbReference>
<sequence length="1002" mass="108356">MRCGRVSAAAGAAFRRWATSARRWAPCRRQRKAAPPTICAGWPPGCARNRPCAPAPKSSAAAPVPAKRHWRGGSATWRLPRQRQPGRRLDDRRCCNRHRPASIIRRTIRKRRQRMKPNHRPTGPADAQALLTRAVTLHQTGQLAEAATLYDQVLKRLPKQADALHLSGLIKAQTGAVEEGIERIRRAVKADPRQPIFHANLGRLLDAAERWEAAATAFRDAARLAPLDPSLPRMEAAARTRLCQHGQAAQALRRAMLLEPADAESAAALGDALYDGGLFLPAAAWYGRAAVTEPQRILAAFNRGAALRDAGRADGAVAAFRALADLAPQMAEPLEQCMQIRQGSGDDAGALTVARRLLALVPGHMAAVRSLGIAETRPTADPLWLARLARLDPMAAEVVLALAGRLYGRRTAAAERLYRHALVLVPASGLALSGLGLARATLGLEGAVPAVLRAVRVAPDDAALAANTGSAFQLALQPDAALSWHRRALVLKPDDMAAWVNVGTHRLDANAAEEAIPPLERARRLTGGDQDPGQLALANSNLGVAWMALGLHGKAVAAFRAALDQAPGDAAIRSNLLFCLCFDDQADPVEVFREHRAFERHLPAVAAVPHRGRSRDPERRLRIGYLSPDFQRYPGPGYHFLLPLIEGHDRRAVEVTCYHNDRSRDATTGRFQAAADRWRDVAALSDEDLDRRIREDGIDILVDAGGHMSRNRMPLVARRPAPLQVSLPLYPNTTGLGAVDYQIADPRLAPPGADALHVERLIRLPGCVLCYRPAESGFAPPDRPPLERNGHVTFGSFNNITKVNGATIALWARLLAAVPTARLVLKWRGLGSGGGADRRLLAGFADQGIEAERLELRGITPDPYQDYVTIDVALDPVFANGGTTICDALWMGVPVLNQTGPTKIGRWGATLLAAVGMGELVTADDEAYLAQGLRLATDRAFLAEQRENLRGRMRRSALMDEPGYARAVEAGYRTAWRRWCAGLPPVAFDVAAIDAGEGEGRA</sequence>
<keyword evidence="5" id="KW-0808">Transferase</keyword>
<dbReference type="PANTHER" id="PTHR44835">
    <property type="entry name" value="UDP-N-ACETYLGLUCOSAMINE--PEPTIDE N-ACETYLGLUCOSAMINYLTRANSFERASE SPINDLY-RELATED"/>
    <property type="match status" value="1"/>
</dbReference>
<reference evidence="11" key="1">
    <citation type="submission" date="2021-01" db="EMBL/GenBank/DDBJ databases">
        <title>Genome public.</title>
        <authorList>
            <person name="Liu C."/>
            <person name="Sun Q."/>
        </authorList>
    </citation>
    <scope>NUCLEOTIDE SEQUENCE [LARGE SCALE GENOMIC DNA]</scope>
    <source>
        <strain evidence="11">YIM B02556</strain>
    </source>
</reference>
<evidence type="ECO:0000256" key="3">
    <source>
        <dbReference type="ARBA" id="ARBA00011970"/>
    </source>
</evidence>
<evidence type="ECO:0000256" key="2">
    <source>
        <dbReference type="ARBA" id="ARBA00005386"/>
    </source>
</evidence>
<dbReference type="Gene3D" id="1.25.40.10">
    <property type="entry name" value="Tetratricopeptide repeat domain"/>
    <property type="match status" value="4"/>
</dbReference>
<dbReference type="Pfam" id="PF13844">
    <property type="entry name" value="Glyco_transf_41"/>
    <property type="match status" value="2"/>
</dbReference>
<proteinExistence type="inferred from homology"/>
<protein>
    <recommendedName>
        <fullName evidence="3">protein O-GlcNAc transferase</fullName>
        <ecNumber evidence="3">2.4.1.255</ecNumber>
    </recommendedName>
</protein>
<comment type="pathway">
    <text evidence="1">Protein modification; protein glycosylation.</text>
</comment>
<feature type="domain" description="O-GlcNAc transferase C-terminal" evidence="9">
    <location>
        <begin position="614"/>
        <end position="762"/>
    </location>
</feature>
<keyword evidence="11" id="KW-1185">Reference proteome</keyword>
<keyword evidence="6" id="KW-0677">Repeat</keyword>
<keyword evidence="4" id="KW-0328">Glycosyltransferase</keyword>
<dbReference type="InterPro" id="IPR019734">
    <property type="entry name" value="TPR_rpt"/>
</dbReference>
<dbReference type="PROSITE" id="PS50005">
    <property type="entry name" value="TPR"/>
    <property type="match status" value="1"/>
</dbReference>
<dbReference type="EMBL" id="JAENHM010000060">
    <property type="protein sequence ID" value="MBK1840283.1"/>
    <property type="molecule type" value="Genomic_DNA"/>
</dbReference>
<dbReference type="SUPFAM" id="SSF48452">
    <property type="entry name" value="TPR-like"/>
    <property type="match status" value="3"/>
</dbReference>
<evidence type="ECO:0000256" key="6">
    <source>
        <dbReference type="ARBA" id="ARBA00022737"/>
    </source>
</evidence>
<evidence type="ECO:0000256" key="5">
    <source>
        <dbReference type="ARBA" id="ARBA00022679"/>
    </source>
</evidence>
<feature type="repeat" description="TPR" evidence="8">
    <location>
        <begin position="536"/>
        <end position="569"/>
    </location>
</feature>
<evidence type="ECO:0000256" key="7">
    <source>
        <dbReference type="ARBA" id="ARBA00022803"/>
    </source>
</evidence>
<dbReference type="InterPro" id="IPR011990">
    <property type="entry name" value="TPR-like_helical_dom_sf"/>
</dbReference>
<organism evidence="10 11">
    <name type="scientific">Azospirillum endophyticum</name>
    <dbReference type="NCBI Taxonomy" id="2800326"/>
    <lineage>
        <taxon>Bacteria</taxon>
        <taxon>Pseudomonadati</taxon>
        <taxon>Pseudomonadota</taxon>
        <taxon>Alphaproteobacteria</taxon>
        <taxon>Rhodospirillales</taxon>
        <taxon>Azospirillaceae</taxon>
        <taxon>Azospirillum</taxon>
    </lineage>
</organism>
<dbReference type="Pfam" id="PF13432">
    <property type="entry name" value="TPR_16"/>
    <property type="match status" value="3"/>
</dbReference>
<evidence type="ECO:0000256" key="8">
    <source>
        <dbReference type="PROSITE-ProRule" id="PRU00339"/>
    </source>
</evidence>
<comment type="caution">
    <text evidence="10">The sequence shown here is derived from an EMBL/GenBank/DDBJ whole genome shotgun (WGS) entry which is preliminary data.</text>
</comment>
<dbReference type="SMART" id="SM00028">
    <property type="entry name" value="TPR"/>
    <property type="match status" value="6"/>
</dbReference>
<dbReference type="InterPro" id="IPR051939">
    <property type="entry name" value="Glycosyltr_41/O-GlcNAc_trsf"/>
</dbReference>
<evidence type="ECO:0000256" key="4">
    <source>
        <dbReference type="ARBA" id="ARBA00022676"/>
    </source>
</evidence>
<evidence type="ECO:0000313" key="11">
    <source>
        <dbReference type="Proteomes" id="UP000652760"/>
    </source>
</evidence>
<dbReference type="Gene3D" id="3.40.50.11380">
    <property type="match status" value="1"/>
</dbReference>
<dbReference type="EC" id="2.4.1.255" evidence="3"/>
<evidence type="ECO:0000259" key="9">
    <source>
        <dbReference type="Pfam" id="PF13844"/>
    </source>
</evidence>
<dbReference type="Gene3D" id="3.40.50.2000">
    <property type="entry name" value="Glycogen Phosphorylase B"/>
    <property type="match status" value="1"/>
</dbReference>
<dbReference type="PANTHER" id="PTHR44835:SF1">
    <property type="entry name" value="PROTEIN O-GLCNAC TRANSFERASE"/>
    <property type="match status" value="1"/>
</dbReference>
<dbReference type="SUPFAM" id="SSF53756">
    <property type="entry name" value="UDP-Glycosyltransferase/glycogen phosphorylase"/>
    <property type="match status" value="1"/>
</dbReference>
<feature type="domain" description="O-GlcNAc transferase C-terminal" evidence="9">
    <location>
        <begin position="791"/>
        <end position="966"/>
    </location>
</feature>
<name>A0ABS1FA28_9PROT</name>
<keyword evidence="7 8" id="KW-0802">TPR repeat</keyword>
<accession>A0ABS1FA28</accession>
<dbReference type="InterPro" id="IPR029489">
    <property type="entry name" value="OGT/SEC/SPY_C"/>
</dbReference>